<gene>
    <name evidence="8" type="ORF">BJ878DRAFT_540034</name>
</gene>
<evidence type="ECO:0000256" key="4">
    <source>
        <dbReference type="ARBA" id="ARBA00023125"/>
    </source>
</evidence>
<keyword evidence="4" id="KW-0238">DNA-binding</keyword>
<protein>
    <submittedName>
        <fullName evidence="8">CENP-S associating centromere protein X-domain-containing protein</fullName>
    </submittedName>
</protein>
<feature type="compositionally biased region" description="Low complexity" evidence="7">
    <location>
        <begin position="74"/>
        <end position="88"/>
    </location>
</feature>
<dbReference type="AlphaFoldDB" id="A0A9P7Z7I5"/>
<dbReference type="EMBL" id="MU253795">
    <property type="protein sequence ID" value="KAG9246716.1"/>
    <property type="molecule type" value="Genomic_DNA"/>
</dbReference>
<dbReference type="OrthoDB" id="2500381at2759"/>
<keyword evidence="5" id="KW-0234">DNA repair</keyword>
<name>A0A9P7Z7I5_9HELO</name>
<evidence type="ECO:0000256" key="5">
    <source>
        <dbReference type="ARBA" id="ARBA00023204"/>
    </source>
</evidence>
<keyword evidence="6" id="KW-0539">Nucleus</keyword>
<proteinExistence type="inferred from homology"/>
<accession>A0A9P7Z7I5</accession>
<dbReference type="GO" id="GO:0006281">
    <property type="term" value="P:DNA repair"/>
    <property type="evidence" value="ECO:0007669"/>
    <property type="project" value="UniProtKB-KW"/>
</dbReference>
<dbReference type="GO" id="GO:0051382">
    <property type="term" value="P:kinetochore assembly"/>
    <property type="evidence" value="ECO:0007669"/>
    <property type="project" value="InterPro"/>
</dbReference>
<reference evidence="8" key="1">
    <citation type="journal article" date="2021" name="IMA Fungus">
        <title>Genomic characterization of three marine fungi, including Emericellopsis atlantica sp. nov. with signatures of a generalist lifestyle and marine biomass degradation.</title>
        <authorList>
            <person name="Hagestad O.C."/>
            <person name="Hou L."/>
            <person name="Andersen J.H."/>
            <person name="Hansen E.H."/>
            <person name="Altermark B."/>
            <person name="Li C."/>
            <person name="Kuhnert E."/>
            <person name="Cox R.J."/>
            <person name="Crous P.W."/>
            <person name="Spatafora J.W."/>
            <person name="Lail K."/>
            <person name="Amirebrahimi M."/>
            <person name="Lipzen A."/>
            <person name="Pangilinan J."/>
            <person name="Andreopoulos W."/>
            <person name="Hayes R.D."/>
            <person name="Ng V."/>
            <person name="Grigoriev I.V."/>
            <person name="Jackson S.A."/>
            <person name="Sutton T.D.S."/>
            <person name="Dobson A.D.W."/>
            <person name="Rama T."/>
        </authorList>
    </citation>
    <scope>NUCLEOTIDE SEQUENCE</scope>
    <source>
        <strain evidence="8">TRa3180A</strain>
    </source>
</reference>
<dbReference type="InterPro" id="IPR009072">
    <property type="entry name" value="Histone-fold"/>
</dbReference>
<keyword evidence="3" id="KW-0227">DNA damage</keyword>
<dbReference type="GO" id="GO:0031297">
    <property type="term" value="P:replication fork processing"/>
    <property type="evidence" value="ECO:0007669"/>
    <property type="project" value="TreeGrafter"/>
</dbReference>
<dbReference type="GO" id="GO:0071821">
    <property type="term" value="C:FANCM-MHF complex"/>
    <property type="evidence" value="ECO:0007669"/>
    <property type="project" value="TreeGrafter"/>
</dbReference>
<dbReference type="Gene3D" id="1.10.20.10">
    <property type="entry name" value="Histone, subunit A"/>
    <property type="match status" value="1"/>
</dbReference>
<evidence type="ECO:0000256" key="7">
    <source>
        <dbReference type="SAM" id="MobiDB-lite"/>
    </source>
</evidence>
<dbReference type="InterPro" id="IPR018552">
    <property type="entry name" value="CENP-X"/>
</dbReference>
<keyword evidence="9" id="KW-1185">Reference proteome</keyword>
<dbReference type="CDD" id="cd22921">
    <property type="entry name" value="HFD_CENP-X"/>
    <property type="match status" value="1"/>
</dbReference>
<feature type="compositionally biased region" description="Low complexity" evidence="7">
    <location>
        <begin position="30"/>
        <end position="53"/>
    </location>
</feature>
<evidence type="ECO:0000256" key="1">
    <source>
        <dbReference type="ARBA" id="ARBA00004123"/>
    </source>
</evidence>
<dbReference type="GO" id="GO:0000712">
    <property type="term" value="P:resolution of meiotic recombination intermediates"/>
    <property type="evidence" value="ECO:0007669"/>
    <property type="project" value="TreeGrafter"/>
</dbReference>
<comment type="subcellular location">
    <subcellularLocation>
        <location evidence="1">Nucleus</location>
    </subcellularLocation>
</comment>
<feature type="region of interest" description="Disordered" evidence="7">
    <location>
        <begin position="1"/>
        <end position="103"/>
    </location>
</feature>
<evidence type="ECO:0000313" key="8">
    <source>
        <dbReference type="EMBL" id="KAG9246716.1"/>
    </source>
</evidence>
<evidence type="ECO:0000256" key="2">
    <source>
        <dbReference type="ARBA" id="ARBA00009359"/>
    </source>
</evidence>
<dbReference type="PANTHER" id="PTHR28680">
    <property type="entry name" value="CENTROMERE PROTEIN X"/>
    <property type="match status" value="1"/>
</dbReference>
<organism evidence="8 9">
    <name type="scientific">Calycina marina</name>
    <dbReference type="NCBI Taxonomy" id="1763456"/>
    <lineage>
        <taxon>Eukaryota</taxon>
        <taxon>Fungi</taxon>
        <taxon>Dikarya</taxon>
        <taxon>Ascomycota</taxon>
        <taxon>Pezizomycotina</taxon>
        <taxon>Leotiomycetes</taxon>
        <taxon>Helotiales</taxon>
        <taxon>Pezizellaceae</taxon>
        <taxon>Calycina</taxon>
    </lineage>
</organism>
<dbReference type="GO" id="GO:0046982">
    <property type="term" value="F:protein heterodimerization activity"/>
    <property type="evidence" value="ECO:0007669"/>
    <property type="project" value="InterPro"/>
</dbReference>
<dbReference type="Proteomes" id="UP000887226">
    <property type="component" value="Unassembled WGS sequence"/>
</dbReference>
<comment type="similarity">
    <text evidence="2">Belongs to the CENP-X/MHF2 family.</text>
</comment>
<evidence type="ECO:0000256" key="3">
    <source>
        <dbReference type="ARBA" id="ARBA00022763"/>
    </source>
</evidence>
<dbReference type="PANTHER" id="PTHR28680:SF1">
    <property type="entry name" value="CENTROMERE PROTEIN X"/>
    <property type="match status" value="1"/>
</dbReference>
<dbReference type="GO" id="GO:0003677">
    <property type="term" value="F:DNA binding"/>
    <property type="evidence" value="ECO:0007669"/>
    <property type="project" value="UniProtKB-KW"/>
</dbReference>
<comment type="caution">
    <text evidence="8">The sequence shown here is derived from an EMBL/GenBank/DDBJ whole genome shotgun (WGS) entry which is preliminary data.</text>
</comment>
<evidence type="ECO:0000313" key="9">
    <source>
        <dbReference type="Proteomes" id="UP000887226"/>
    </source>
</evidence>
<sequence>MPPKPFKPPSRSASNDTTKKGPKNTSAARKATSPKGAKSSSKSKPAAPSVSISLDYDSDDPFKSTAEPDAMDISPPANASRPSNSRPADQQEEEEEERRREYIPPQLLTKLLHEHFKEKDTRIRKDANEAVGRYMETFVREALARAAYGRVERTGGGAGIGGFLEVEDLEILAPQLLMDF</sequence>
<dbReference type="Pfam" id="PF09415">
    <property type="entry name" value="CENP-X"/>
    <property type="match status" value="1"/>
</dbReference>
<evidence type="ECO:0000256" key="6">
    <source>
        <dbReference type="ARBA" id="ARBA00023242"/>
    </source>
</evidence>